<protein>
    <submittedName>
        <fullName evidence="1">Uncharacterized protein</fullName>
    </submittedName>
</protein>
<gene>
    <name evidence="1" type="ORF">JVT61DRAFT_41</name>
</gene>
<evidence type="ECO:0000313" key="1">
    <source>
        <dbReference type="EMBL" id="KAG6381468.1"/>
    </source>
</evidence>
<dbReference type="OrthoDB" id="2689861at2759"/>
<proteinExistence type="predicted"/>
<reference evidence="1" key="1">
    <citation type="submission" date="2021-03" db="EMBL/GenBank/DDBJ databases">
        <title>Evolutionary innovations through gain and loss of genes in the ectomycorrhizal Boletales.</title>
        <authorList>
            <person name="Wu G."/>
            <person name="Miyauchi S."/>
            <person name="Morin E."/>
            <person name="Yang Z.-L."/>
            <person name="Xu J."/>
            <person name="Martin F.M."/>
        </authorList>
    </citation>
    <scope>NUCLEOTIDE SEQUENCE</scope>
    <source>
        <strain evidence="1">BR01</strain>
    </source>
</reference>
<keyword evidence="2" id="KW-1185">Reference proteome</keyword>
<dbReference type="EMBL" id="JAGFBS010000001">
    <property type="protein sequence ID" value="KAG6381468.1"/>
    <property type="molecule type" value="Genomic_DNA"/>
</dbReference>
<dbReference type="AlphaFoldDB" id="A0A8I3AFF4"/>
<name>A0A8I3AFF4_9AGAM</name>
<dbReference type="Proteomes" id="UP000683000">
    <property type="component" value="Unassembled WGS sequence"/>
</dbReference>
<evidence type="ECO:0000313" key="2">
    <source>
        <dbReference type="Proteomes" id="UP000683000"/>
    </source>
</evidence>
<organism evidence="1 2">
    <name type="scientific">Boletus reticuloceps</name>
    <dbReference type="NCBI Taxonomy" id="495285"/>
    <lineage>
        <taxon>Eukaryota</taxon>
        <taxon>Fungi</taxon>
        <taxon>Dikarya</taxon>
        <taxon>Basidiomycota</taxon>
        <taxon>Agaricomycotina</taxon>
        <taxon>Agaricomycetes</taxon>
        <taxon>Agaricomycetidae</taxon>
        <taxon>Boletales</taxon>
        <taxon>Boletineae</taxon>
        <taxon>Boletaceae</taxon>
        <taxon>Boletoideae</taxon>
        <taxon>Boletus</taxon>
    </lineage>
</organism>
<accession>A0A8I3AFF4</accession>
<comment type="caution">
    <text evidence="1">The sequence shown here is derived from an EMBL/GenBank/DDBJ whole genome shotgun (WGS) entry which is preliminary data.</text>
</comment>
<sequence>MANPMLEIHPDFISNTYRMVQEALMPNFQEDVNQATEHLSSTWDADHQLQVEGWNLE</sequence>